<protein>
    <submittedName>
        <fullName evidence="9">Putative nodulin protein</fullName>
    </submittedName>
</protein>
<feature type="transmembrane region" description="Helical" evidence="5">
    <location>
        <begin position="484"/>
        <end position="503"/>
    </location>
</feature>
<dbReference type="Pfam" id="PF23262">
    <property type="entry name" value="NFD4_C"/>
    <property type="match status" value="1"/>
</dbReference>
<dbReference type="EMBL" id="JN133300">
    <property type="protein sequence ID" value="AER92595.1"/>
    <property type="molecule type" value="Genomic_DNA"/>
</dbReference>
<feature type="transmembrane region" description="Helical" evidence="5">
    <location>
        <begin position="343"/>
        <end position="362"/>
    </location>
</feature>
<keyword evidence="2 5" id="KW-0812">Transmembrane</keyword>
<dbReference type="InterPro" id="IPR036259">
    <property type="entry name" value="MFS_trans_sf"/>
</dbReference>
<feature type="signal peptide" evidence="6">
    <location>
        <begin position="1"/>
        <end position="27"/>
    </location>
</feature>
<dbReference type="PANTHER" id="PTHR21576">
    <property type="entry name" value="UNCHARACTERIZED NODULIN-LIKE PROTEIN"/>
    <property type="match status" value="1"/>
</dbReference>
<evidence type="ECO:0000256" key="3">
    <source>
        <dbReference type="ARBA" id="ARBA00022989"/>
    </source>
</evidence>
<feature type="transmembrane region" description="Helical" evidence="5">
    <location>
        <begin position="179"/>
        <end position="199"/>
    </location>
</feature>
<feature type="transmembrane region" description="Helical" evidence="5">
    <location>
        <begin position="74"/>
        <end position="98"/>
    </location>
</feature>
<evidence type="ECO:0000256" key="5">
    <source>
        <dbReference type="SAM" id="Phobius"/>
    </source>
</evidence>
<keyword evidence="4 5" id="KW-0472">Membrane</keyword>
<dbReference type="InterPro" id="IPR056555">
    <property type="entry name" value="NFD4_C"/>
</dbReference>
<proteinExistence type="predicted"/>
<feature type="transmembrane region" description="Helical" evidence="5">
    <location>
        <begin position="110"/>
        <end position="132"/>
    </location>
</feature>
<dbReference type="SUPFAM" id="SSF103473">
    <property type="entry name" value="MFS general substrate transporter"/>
    <property type="match status" value="1"/>
</dbReference>
<feature type="transmembrane region" description="Helical" evidence="5">
    <location>
        <begin position="414"/>
        <end position="434"/>
    </location>
</feature>
<feature type="transmembrane region" description="Helical" evidence="5">
    <location>
        <begin position="446"/>
        <end position="472"/>
    </location>
</feature>
<evidence type="ECO:0000313" key="9">
    <source>
        <dbReference type="EMBL" id="AER92595.1"/>
    </source>
</evidence>
<dbReference type="GO" id="GO:0016020">
    <property type="term" value="C:membrane"/>
    <property type="evidence" value="ECO:0007669"/>
    <property type="project" value="UniProtKB-SubCell"/>
</dbReference>
<comment type="subcellular location">
    <subcellularLocation>
        <location evidence="1">Membrane</location>
        <topology evidence="1">Multi-pass membrane protein</topology>
    </subcellularLocation>
</comment>
<accession>G8GJ73</accession>
<name>G8GJ73_LINUS</name>
<feature type="transmembrane region" description="Helical" evidence="5">
    <location>
        <begin position="211"/>
        <end position="229"/>
    </location>
</feature>
<feature type="transmembrane region" description="Helical" evidence="5">
    <location>
        <begin position="531"/>
        <end position="550"/>
    </location>
</feature>
<evidence type="ECO:0000256" key="6">
    <source>
        <dbReference type="SAM" id="SignalP"/>
    </source>
</evidence>
<keyword evidence="3 5" id="KW-1133">Transmembrane helix</keyword>
<feature type="domain" description="Nodulin-like" evidence="7">
    <location>
        <begin position="12"/>
        <end position="259"/>
    </location>
</feature>
<evidence type="ECO:0000256" key="1">
    <source>
        <dbReference type="ARBA" id="ARBA00004141"/>
    </source>
</evidence>
<feature type="domain" description="NFD4 C-terminal" evidence="8">
    <location>
        <begin position="330"/>
        <end position="553"/>
    </location>
</feature>
<dbReference type="AlphaFoldDB" id="G8GJ73"/>
<dbReference type="InterPro" id="IPR010658">
    <property type="entry name" value="Nodulin-like"/>
</dbReference>
<evidence type="ECO:0000259" key="8">
    <source>
        <dbReference type="Pfam" id="PF23262"/>
    </source>
</evidence>
<dbReference type="Pfam" id="PF06813">
    <property type="entry name" value="Nodulin-like"/>
    <property type="match status" value="1"/>
</dbReference>
<reference evidence="9" key="1">
    <citation type="journal article" date="2012" name="Plant J.">
        <title>The genome of flax (Linum usitatissimum) assembled de novo from short shotgun sequence reads.</title>
        <authorList>
            <person name="Wang Z."/>
            <person name="Hobson N."/>
            <person name="Galindo L."/>
            <person name="Zhu S."/>
            <person name="Shi D."/>
            <person name="McDill J."/>
            <person name="Yang L."/>
            <person name="Hawkins S."/>
            <person name="Neutelings G."/>
            <person name="Datla R."/>
            <person name="Lambert G."/>
            <person name="Galbraith D.W."/>
            <person name="Grassa C.J."/>
            <person name="Geraldes A."/>
            <person name="Cronk Q.C."/>
            <person name="Cullis C."/>
            <person name="Dash P.K."/>
            <person name="Kumar P.A."/>
            <person name="Cloutier S."/>
            <person name="Sharpe A.G."/>
            <person name="Wong G.K."/>
            <person name="Wang J."/>
            <person name="Deyholos M.K."/>
        </authorList>
    </citation>
    <scope>NUCLEOTIDE SEQUENCE</scope>
</reference>
<evidence type="ECO:0000256" key="2">
    <source>
        <dbReference type="ARBA" id="ARBA00022692"/>
    </source>
</evidence>
<feature type="transmembrane region" description="Helical" evidence="5">
    <location>
        <begin position="241"/>
        <end position="261"/>
    </location>
</feature>
<organism evidence="9">
    <name type="scientific">Linum usitatissimum</name>
    <name type="common">Flax</name>
    <name type="synonym">Linum humile</name>
    <dbReference type="NCBI Taxonomy" id="4006"/>
    <lineage>
        <taxon>Eukaryota</taxon>
        <taxon>Viridiplantae</taxon>
        <taxon>Streptophyta</taxon>
        <taxon>Embryophyta</taxon>
        <taxon>Tracheophyta</taxon>
        <taxon>Spermatophyta</taxon>
        <taxon>Magnoliopsida</taxon>
        <taxon>eudicotyledons</taxon>
        <taxon>Gunneridae</taxon>
        <taxon>Pentapetalae</taxon>
        <taxon>rosids</taxon>
        <taxon>fabids</taxon>
        <taxon>Malpighiales</taxon>
        <taxon>Linaceae</taxon>
        <taxon>Linum</taxon>
    </lineage>
</organism>
<sequence length="615" mass="65712">MPSSTSTSSTLRWLSLVGIIWLQSVNGTNTNFPAYSSQLKSLLSISQLQLNNLAFASDAGKLFGFLAGLAALHFPLWLVLLIGSALGLLGYGLQYLFITGTIASLTYPQIFLLTVVAGNSVCWINTVAYVVAIRNFPAGKLQAAAVGLSSSYQGLSAKIYTVFASAFFFSSEKKNPAEAYLLLGAILPLIVSAVAVPTLNRPGTTQRGGGAAVVAMFTITIATGVYSVVSSLHSVAGGMSPSWSAVGILAFLIAPVVVPAAEKARELIGNCNCKGSSTRIYTINGDMENGVVDVTVEMAGSKEAVVMRMSESLTRGVGKEGDDEATSWEEEVGVWEMVKRVEFWLYFGVYFCGATIGLVYLNNLGQIAESGGEFSASSLVSFSSSCGFFGRLVPSFVDYFLPRSGRSSRWWNQASNAASISALMALMASAFLLLVTTRTPQYHLSLYIATGIIAVSTGAITSIAVSTTTQLFGTTNFSINHNVVVSNIPLGSFAYGYLAAFIYRRSSSAVGGVHGGEGIKCMGVECYWDTFVIWGSLCGFGAVLALVLHCRMTRTKRRKGGGATLSTLSPEAGSSALQYWSEPLIFWLCSGFMWKLEKKRNCYFHAKFYLTTTTS</sequence>
<feature type="chain" id="PRO_5003509767" evidence="6">
    <location>
        <begin position="28"/>
        <end position="615"/>
    </location>
</feature>
<evidence type="ECO:0000259" key="7">
    <source>
        <dbReference type="Pfam" id="PF06813"/>
    </source>
</evidence>
<evidence type="ECO:0000256" key="4">
    <source>
        <dbReference type="ARBA" id="ARBA00023136"/>
    </source>
</evidence>
<dbReference type="PANTHER" id="PTHR21576:SF11">
    <property type="entry name" value="MAJOR FACILITATOR SUPERFAMILY PROTEIN"/>
    <property type="match status" value="1"/>
</dbReference>
<keyword evidence="6" id="KW-0732">Signal</keyword>
<feature type="transmembrane region" description="Helical" evidence="5">
    <location>
        <begin position="374"/>
        <end position="393"/>
    </location>
</feature>